<reference evidence="2" key="1">
    <citation type="journal article" date="2012" name="Proc. Natl. Acad. Sci. U.S.A.">
        <title>Antigenic diversity is generated by distinct evolutionary mechanisms in African trypanosome species.</title>
        <authorList>
            <person name="Jackson A.P."/>
            <person name="Berry A."/>
            <person name="Aslett M."/>
            <person name="Allison H.C."/>
            <person name="Burton P."/>
            <person name="Vavrova-Anderson J."/>
            <person name="Brown R."/>
            <person name="Browne H."/>
            <person name="Corton N."/>
            <person name="Hauser H."/>
            <person name="Gamble J."/>
            <person name="Gilderthorp R."/>
            <person name="Marcello L."/>
            <person name="McQuillan J."/>
            <person name="Otto T.D."/>
            <person name="Quail M.A."/>
            <person name="Sanders M.J."/>
            <person name="van Tonder A."/>
            <person name="Ginger M.L."/>
            <person name="Field M.C."/>
            <person name="Barry J.D."/>
            <person name="Hertz-Fowler C."/>
            <person name="Berriman M."/>
        </authorList>
    </citation>
    <scope>NUCLEOTIDE SEQUENCE</scope>
    <source>
        <strain evidence="2">Y486</strain>
    </source>
</reference>
<dbReference type="AlphaFoldDB" id="G0U9H6"/>
<keyword evidence="1" id="KW-0812">Transmembrane</keyword>
<evidence type="ECO:0000313" key="2">
    <source>
        <dbReference type="EMBL" id="CCC54262.1"/>
    </source>
</evidence>
<feature type="transmembrane region" description="Helical" evidence="1">
    <location>
        <begin position="51"/>
        <end position="74"/>
    </location>
</feature>
<proteinExistence type="predicted"/>
<keyword evidence="1" id="KW-1133">Transmembrane helix</keyword>
<sequence>MFDSNLPLLLHHQHHHHHIARKVLPRSMICAQGLLLYVSSALYLFDFLRHLYALVIWLVYIDFLPAPQVSLLVFHPVRRSGCLFLLSSTPFPSLRDFFFVLFCFFAFY</sequence>
<accession>G0U9H6</accession>
<gene>
    <name evidence="2" type="ORF">TVY486_1117460</name>
</gene>
<organism evidence="2">
    <name type="scientific">Trypanosoma vivax (strain Y486)</name>
    <dbReference type="NCBI Taxonomy" id="1055687"/>
    <lineage>
        <taxon>Eukaryota</taxon>
        <taxon>Discoba</taxon>
        <taxon>Euglenozoa</taxon>
        <taxon>Kinetoplastea</taxon>
        <taxon>Metakinetoplastina</taxon>
        <taxon>Trypanosomatida</taxon>
        <taxon>Trypanosomatidae</taxon>
        <taxon>Trypanosoma</taxon>
        <taxon>Duttonella</taxon>
    </lineage>
</organism>
<feature type="transmembrane region" description="Helical" evidence="1">
    <location>
        <begin position="81"/>
        <end position="107"/>
    </location>
</feature>
<keyword evidence="1" id="KW-0472">Membrane</keyword>
<protein>
    <submittedName>
        <fullName evidence="2">Uncharacterized protein</fullName>
    </submittedName>
</protein>
<dbReference type="EMBL" id="HE573027">
    <property type="protein sequence ID" value="CCC54262.1"/>
    <property type="molecule type" value="Genomic_DNA"/>
</dbReference>
<evidence type="ECO:0000256" key="1">
    <source>
        <dbReference type="SAM" id="Phobius"/>
    </source>
</evidence>
<feature type="transmembrane region" description="Helical" evidence="1">
    <location>
        <begin position="23"/>
        <end position="45"/>
    </location>
</feature>
<dbReference type="VEuPathDB" id="TriTrypDB:TvY486_1117460"/>
<name>G0U9H6_TRYVY</name>